<keyword evidence="9" id="KW-0012">Acyltransferase</keyword>
<dbReference type="Pfam" id="PF00628">
    <property type="entry name" value="PHD"/>
    <property type="match status" value="1"/>
</dbReference>
<feature type="compositionally biased region" description="Basic and acidic residues" evidence="7">
    <location>
        <begin position="94"/>
        <end position="103"/>
    </location>
</feature>
<feature type="compositionally biased region" description="Polar residues" evidence="7">
    <location>
        <begin position="1175"/>
        <end position="1184"/>
    </location>
</feature>
<keyword evidence="3 6" id="KW-0863">Zinc-finger</keyword>
<evidence type="ECO:0000256" key="1">
    <source>
        <dbReference type="ARBA" id="ARBA00004123"/>
    </source>
</evidence>
<reference evidence="10" key="1">
    <citation type="journal article" date="2019" name="Curr. Biol.">
        <title>Genome Sequence of Striga asiatica Provides Insight into the Evolution of Plant Parasitism.</title>
        <authorList>
            <person name="Yoshida S."/>
            <person name="Kim S."/>
            <person name="Wafula E.K."/>
            <person name="Tanskanen J."/>
            <person name="Kim Y.M."/>
            <person name="Honaas L."/>
            <person name="Yang Z."/>
            <person name="Spallek T."/>
            <person name="Conn C.E."/>
            <person name="Ichihashi Y."/>
            <person name="Cheong K."/>
            <person name="Cui S."/>
            <person name="Der J.P."/>
            <person name="Gundlach H."/>
            <person name="Jiao Y."/>
            <person name="Hori C."/>
            <person name="Ishida J.K."/>
            <person name="Kasahara H."/>
            <person name="Kiba T."/>
            <person name="Kim M.S."/>
            <person name="Koo N."/>
            <person name="Laohavisit A."/>
            <person name="Lee Y.H."/>
            <person name="Lumba S."/>
            <person name="McCourt P."/>
            <person name="Mortimer J.C."/>
            <person name="Mutuku J.M."/>
            <person name="Nomura T."/>
            <person name="Sasaki-Sekimoto Y."/>
            <person name="Seto Y."/>
            <person name="Wang Y."/>
            <person name="Wakatake T."/>
            <person name="Sakakibara H."/>
            <person name="Demura T."/>
            <person name="Yamaguchi S."/>
            <person name="Yoneyama K."/>
            <person name="Manabe R.I."/>
            <person name="Nelson D.C."/>
            <person name="Schulman A.H."/>
            <person name="Timko M.P."/>
            <person name="dePamphilis C.W."/>
            <person name="Choi D."/>
            <person name="Shirasu K."/>
        </authorList>
    </citation>
    <scope>NUCLEOTIDE SEQUENCE [LARGE SCALE GENOMIC DNA]</scope>
    <source>
        <strain evidence="10">cv. UVA1</strain>
    </source>
</reference>
<keyword evidence="5" id="KW-0539">Nucleus</keyword>
<dbReference type="CDD" id="cd04301">
    <property type="entry name" value="NAT_SF"/>
    <property type="match status" value="1"/>
</dbReference>
<feature type="compositionally biased region" description="Low complexity" evidence="7">
    <location>
        <begin position="56"/>
        <end position="65"/>
    </location>
</feature>
<feature type="region of interest" description="Disordered" evidence="7">
    <location>
        <begin position="156"/>
        <end position="179"/>
    </location>
</feature>
<feature type="region of interest" description="Disordered" evidence="7">
    <location>
        <begin position="434"/>
        <end position="462"/>
    </location>
</feature>
<dbReference type="EMBL" id="BKCP01000002">
    <property type="protein sequence ID" value="GER25081.1"/>
    <property type="molecule type" value="Genomic_DNA"/>
</dbReference>
<evidence type="ECO:0000259" key="8">
    <source>
        <dbReference type="PROSITE" id="PS50016"/>
    </source>
</evidence>
<dbReference type="InterPro" id="IPR019786">
    <property type="entry name" value="Zinc_finger_PHD-type_CS"/>
</dbReference>
<dbReference type="Pfam" id="PF16135">
    <property type="entry name" value="TDBD"/>
    <property type="match status" value="1"/>
</dbReference>
<dbReference type="InterPro" id="IPR032308">
    <property type="entry name" value="TDBD"/>
</dbReference>
<dbReference type="InterPro" id="IPR019787">
    <property type="entry name" value="Znf_PHD-finger"/>
</dbReference>
<dbReference type="InterPro" id="IPR056511">
    <property type="entry name" value="IDM1_C"/>
</dbReference>
<feature type="region of interest" description="Disordered" evidence="7">
    <location>
        <begin position="23"/>
        <end position="110"/>
    </location>
</feature>
<feature type="compositionally biased region" description="Basic and acidic residues" evidence="7">
    <location>
        <begin position="43"/>
        <end position="53"/>
    </location>
</feature>
<dbReference type="Pfam" id="PF23209">
    <property type="entry name" value="IDM1_C"/>
    <property type="match status" value="1"/>
</dbReference>
<dbReference type="PANTHER" id="PTHR46309">
    <property type="entry name" value="PHD FINGER PROTEIN 12"/>
    <property type="match status" value="1"/>
</dbReference>
<evidence type="ECO:0000313" key="9">
    <source>
        <dbReference type="EMBL" id="GER25081.1"/>
    </source>
</evidence>
<evidence type="ECO:0000256" key="4">
    <source>
        <dbReference type="ARBA" id="ARBA00022833"/>
    </source>
</evidence>
<dbReference type="GO" id="GO:0008270">
    <property type="term" value="F:zinc ion binding"/>
    <property type="evidence" value="ECO:0007669"/>
    <property type="project" value="UniProtKB-KW"/>
</dbReference>
<dbReference type="SUPFAM" id="SSF57903">
    <property type="entry name" value="FYVE/PHD zinc finger"/>
    <property type="match status" value="1"/>
</dbReference>
<dbReference type="InterPro" id="IPR013083">
    <property type="entry name" value="Znf_RING/FYVE/PHD"/>
</dbReference>
<name>A0A5A7NXN6_STRAF</name>
<feature type="compositionally biased region" description="Basic and acidic residues" evidence="7">
    <location>
        <begin position="310"/>
        <end position="330"/>
    </location>
</feature>
<evidence type="ECO:0000256" key="7">
    <source>
        <dbReference type="SAM" id="MobiDB-lite"/>
    </source>
</evidence>
<dbReference type="SMART" id="SM00249">
    <property type="entry name" value="PHD"/>
    <property type="match status" value="2"/>
</dbReference>
<feature type="region of interest" description="Disordered" evidence="7">
    <location>
        <begin position="1173"/>
        <end position="1222"/>
    </location>
</feature>
<dbReference type="Proteomes" id="UP000325081">
    <property type="component" value="Unassembled WGS sequence"/>
</dbReference>
<keyword evidence="4" id="KW-0862">Zinc</keyword>
<feature type="region of interest" description="Disordered" evidence="7">
    <location>
        <begin position="929"/>
        <end position="950"/>
    </location>
</feature>
<dbReference type="PANTHER" id="PTHR46309:SF1">
    <property type="entry name" value="PHD FINGER PROTEIN 12"/>
    <property type="match status" value="1"/>
</dbReference>
<dbReference type="InterPro" id="IPR042163">
    <property type="entry name" value="PHF12"/>
</dbReference>
<evidence type="ECO:0000256" key="5">
    <source>
        <dbReference type="ARBA" id="ARBA00023242"/>
    </source>
</evidence>
<gene>
    <name evidence="9" type="ORF">STAS_00649</name>
</gene>
<comment type="caution">
    <text evidence="9">The sequence shown here is derived from an EMBL/GenBank/DDBJ whole genome shotgun (WGS) entry which is preliminary data.</text>
</comment>
<dbReference type="PROSITE" id="PS50016">
    <property type="entry name" value="ZF_PHD_2"/>
    <property type="match status" value="1"/>
</dbReference>
<feature type="region of interest" description="Disordered" evidence="7">
    <location>
        <begin position="1009"/>
        <end position="1092"/>
    </location>
</feature>
<comment type="subcellular location">
    <subcellularLocation>
        <location evidence="1">Nucleus</location>
    </subcellularLocation>
</comment>
<dbReference type="SUPFAM" id="SSF55729">
    <property type="entry name" value="Acyl-CoA N-acyltransferases (Nat)"/>
    <property type="match status" value="1"/>
</dbReference>
<keyword evidence="2" id="KW-0479">Metal-binding</keyword>
<evidence type="ECO:0000256" key="3">
    <source>
        <dbReference type="ARBA" id="ARBA00022771"/>
    </source>
</evidence>
<feature type="compositionally biased region" description="Polar residues" evidence="7">
    <location>
        <begin position="161"/>
        <end position="176"/>
    </location>
</feature>
<dbReference type="InterPro" id="IPR016181">
    <property type="entry name" value="Acyl_CoA_acyltransferase"/>
</dbReference>
<dbReference type="PROSITE" id="PS01359">
    <property type="entry name" value="ZF_PHD_1"/>
    <property type="match status" value="1"/>
</dbReference>
<dbReference type="InterPro" id="IPR011011">
    <property type="entry name" value="Znf_FYVE_PHD"/>
</dbReference>
<dbReference type="Pfam" id="PF22970">
    <property type="entry name" value="DUF7028"/>
    <property type="match status" value="1"/>
</dbReference>
<evidence type="ECO:0000256" key="6">
    <source>
        <dbReference type="PROSITE-ProRule" id="PRU00146"/>
    </source>
</evidence>
<dbReference type="FunFam" id="3.30.40.10:FF:000465">
    <property type="entry name" value="Increased DNA methylation 1"/>
    <property type="match status" value="1"/>
</dbReference>
<dbReference type="OrthoDB" id="429143at2759"/>
<organism evidence="9 10">
    <name type="scientific">Striga asiatica</name>
    <name type="common">Asiatic witchweed</name>
    <name type="synonym">Buchnera asiatica</name>
    <dbReference type="NCBI Taxonomy" id="4170"/>
    <lineage>
        <taxon>Eukaryota</taxon>
        <taxon>Viridiplantae</taxon>
        <taxon>Streptophyta</taxon>
        <taxon>Embryophyta</taxon>
        <taxon>Tracheophyta</taxon>
        <taxon>Spermatophyta</taxon>
        <taxon>Magnoliopsida</taxon>
        <taxon>eudicotyledons</taxon>
        <taxon>Gunneridae</taxon>
        <taxon>Pentapetalae</taxon>
        <taxon>asterids</taxon>
        <taxon>lamiids</taxon>
        <taxon>Lamiales</taxon>
        <taxon>Orobanchaceae</taxon>
        <taxon>Buchnereae</taxon>
        <taxon>Striga</taxon>
    </lineage>
</organism>
<dbReference type="AlphaFoldDB" id="A0A5A7NXN6"/>
<proteinExistence type="predicted"/>
<dbReference type="GO" id="GO:0006357">
    <property type="term" value="P:regulation of transcription by RNA polymerase II"/>
    <property type="evidence" value="ECO:0007669"/>
    <property type="project" value="TreeGrafter"/>
</dbReference>
<feature type="compositionally biased region" description="Polar residues" evidence="7">
    <location>
        <begin position="1060"/>
        <end position="1072"/>
    </location>
</feature>
<feature type="compositionally biased region" description="Basic and acidic residues" evidence="7">
    <location>
        <begin position="1212"/>
        <end position="1222"/>
    </location>
</feature>
<accession>A0A5A7NXN6</accession>
<dbReference type="GO" id="GO:0005634">
    <property type="term" value="C:nucleus"/>
    <property type="evidence" value="ECO:0007669"/>
    <property type="project" value="UniProtKB-SubCell"/>
</dbReference>
<feature type="compositionally biased region" description="Polar residues" evidence="7">
    <location>
        <begin position="935"/>
        <end position="944"/>
    </location>
</feature>
<feature type="compositionally biased region" description="Basic and acidic residues" evidence="7">
    <location>
        <begin position="75"/>
        <end position="85"/>
    </location>
</feature>
<dbReference type="Gene3D" id="3.30.40.10">
    <property type="entry name" value="Zinc/RING finger domain, C3HC4 (zinc finger)"/>
    <property type="match status" value="1"/>
</dbReference>
<feature type="compositionally biased region" description="Gly residues" evidence="7">
    <location>
        <begin position="31"/>
        <end position="41"/>
    </location>
</feature>
<dbReference type="GO" id="GO:0016746">
    <property type="term" value="F:acyltransferase activity"/>
    <property type="evidence" value="ECO:0007669"/>
    <property type="project" value="UniProtKB-KW"/>
</dbReference>
<protein>
    <submittedName>
        <fullName evidence="9">Acyl-CoA N-acyltransferase</fullName>
    </submittedName>
</protein>
<dbReference type="GO" id="GO:0003714">
    <property type="term" value="F:transcription corepressor activity"/>
    <property type="evidence" value="ECO:0007669"/>
    <property type="project" value="InterPro"/>
</dbReference>
<feature type="region of interest" description="Disordered" evidence="7">
    <location>
        <begin position="291"/>
        <end position="330"/>
    </location>
</feature>
<keyword evidence="9" id="KW-0808">Transferase</keyword>
<dbReference type="InterPro" id="IPR054292">
    <property type="entry name" value="DUF7028"/>
</dbReference>
<feature type="domain" description="PHD-type" evidence="8">
    <location>
        <begin position="604"/>
        <end position="649"/>
    </location>
</feature>
<dbReference type="CDD" id="cd15532">
    <property type="entry name" value="PHD2_CHD_II"/>
    <property type="match status" value="1"/>
</dbReference>
<feature type="compositionally biased region" description="Acidic residues" evidence="7">
    <location>
        <begin position="434"/>
        <end position="443"/>
    </location>
</feature>
<dbReference type="InterPro" id="IPR001965">
    <property type="entry name" value="Znf_PHD"/>
</dbReference>
<sequence>MKMERSTKSGVLKKKSPSGCLIVKKKIGNENSGGGSGGLGGDFKAENRDRLVETDSGLGPSSRSGSSDEDVPLEFMRRKVNERKLNNSLKSHKRDNLEDREYGGDSVGTDISNERKRCRLELFDFDEYDEFEPKKMMNSYFENRFKTIEQKYSRNVKEVGSGSSNGNIRNTGSRSQRGWKDENVKNEKNIALVEDGEEMPISILKSKFQKTAGEQIRRQGNNGVLKVMVKKKKKVDFPSQTKNDDSFDLKERKGSISDDVAKDLFADNGTSAEKKKVEKIKGGIIVYKSKKRMKNEEERSSPPKNPTPLKGKEGKESKAQRSGSTEKQKLREKIRRMLVNAGWTIDYRPRHNRDYLDAVYINPGGTAYWSITKAHDALKKQLKDEDGKHNVELGSPSFAPLSEDLINKLTRQTRRKKKDGIKRKREEDKFDETLDSDENDVDSIEGSPKRKRDKVRVDRSSKGLNSKAIERCTLMVRCHDNGDSSDSDGYIPYSGKRTVLTWLIDSGKASLREKVQYMNRKRTRVLLEGWITRDGIHCSCCSKILTVLEFEVHAGSNLRQPFQNIFLEPGPSLLQCSLDAWNSQDKSLLRDFFRVDVDGDDPDDDTCGICGDGGDLICCDSCPSTFHQICLEMQELPSGDWHCSNCTCKFCGSVNVFEENESAGDELNGCSFCEKKYHKSCGEKAGAPPLSSGGASFCGVKCQELYDHLQKILGVKHELEAEFSWSLIQRKDISDTSQCGFPLRVECNSKLAVALSVMDECFLPIIDRKSGINLIHNVVYNCGSNFNRLNYRGFYTAILEQGDEIISAASIRFHGDRLAEMPFIGTRAIYRRQGMCRRLLSAIEKELSSLKVGQLIIPTISEHMNTWIRDFDFQKLEDVHRKEIKYMNMLLFPGTDLLQKQLLKQENSDGVKVSDSMNNQPRLPILVEKPEKQANNDSVHTQEATPHKPEIEIEHEELTDYLKCSPIPAETNPCQVKAPSTDSVSAVTLDSSKPENALVHVEIVEDAGLTKTKDKGNKGSDSTNNQPRLPISSGKEDKQASSDCGPCLEPKANSKVETVDSGSASPTISSMTTREEDKAAPSSVLGANSEPEIILKTQEETYVKLEIEIDQKGFSKHSKCFPSPAEINAHEIETHSVDSVSAVTVESSKSENAEVNVGISKDAGLTKTEEVCNESLPSTDTTKVNGKPDEENGAPQAVNGEFASVSCCEDSTQNKDANEDRV</sequence>
<evidence type="ECO:0000256" key="2">
    <source>
        <dbReference type="ARBA" id="ARBA00022723"/>
    </source>
</evidence>
<evidence type="ECO:0000313" key="10">
    <source>
        <dbReference type="Proteomes" id="UP000325081"/>
    </source>
</evidence>
<keyword evidence="10" id="KW-1185">Reference proteome</keyword>